<dbReference type="SUPFAM" id="SSF103473">
    <property type="entry name" value="MFS general substrate transporter"/>
    <property type="match status" value="1"/>
</dbReference>
<keyword evidence="8" id="KW-1185">Reference proteome</keyword>
<dbReference type="Proteomes" id="UP001652582">
    <property type="component" value="Chromosome 24"/>
</dbReference>
<feature type="transmembrane region" description="Helical" evidence="5">
    <location>
        <begin position="72"/>
        <end position="98"/>
    </location>
</feature>
<sequence length="274" mass="30500">MSVVFTLCILFIPETPIFYALQDNDEDLKKVLQDLDRMDDMDELLETKEELKTRDTKREWKDLFSIRSNRKALFVVVVINILQHGSGVMAVLFFSAAIFDMAGSSIPSSLAMIIIGCFQLSGSCVTPIFVERVGRRIILITSSTICCLSMFTLGLYFYLDYIENPVIIHIKWLPLVVLILFYVGYDSGLGIIPNAIIGEMFTSNVRSKGSSVTMTTSWLFGFAVSTAFGALLEAVGGHVAFWFFSATCAVAALFTIFFIPETKGKSLLEIQKAL</sequence>
<evidence type="ECO:0000259" key="7">
    <source>
        <dbReference type="PROSITE" id="PS50850"/>
    </source>
</evidence>
<evidence type="ECO:0000313" key="8">
    <source>
        <dbReference type="Proteomes" id="UP001652582"/>
    </source>
</evidence>
<evidence type="ECO:0000256" key="2">
    <source>
        <dbReference type="ARBA" id="ARBA00022692"/>
    </source>
</evidence>
<accession>A0ABM3M0J1</accession>
<dbReference type="Gene3D" id="1.20.1250.20">
    <property type="entry name" value="MFS general substrate transporter like domains"/>
    <property type="match status" value="1"/>
</dbReference>
<evidence type="ECO:0000256" key="1">
    <source>
        <dbReference type="ARBA" id="ARBA00004141"/>
    </source>
</evidence>
<feature type="transmembrane region" description="Helical" evidence="5">
    <location>
        <begin position="212"/>
        <end position="232"/>
    </location>
</feature>
<dbReference type="PANTHER" id="PTHR48021:SF47">
    <property type="entry name" value="GH17672P"/>
    <property type="match status" value="1"/>
</dbReference>
<dbReference type="InterPro" id="IPR020846">
    <property type="entry name" value="MFS_dom"/>
</dbReference>
<evidence type="ECO:0000256" key="6">
    <source>
        <dbReference type="SAM" id="SignalP"/>
    </source>
</evidence>
<proteinExistence type="predicted"/>
<dbReference type="InterPro" id="IPR036259">
    <property type="entry name" value="MFS_trans_sf"/>
</dbReference>
<dbReference type="InterPro" id="IPR005828">
    <property type="entry name" value="MFS_sugar_transport-like"/>
</dbReference>
<feature type="transmembrane region" description="Helical" evidence="5">
    <location>
        <begin position="110"/>
        <end position="130"/>
    </location>
</feature>
<evidence type="ECO:0000256" key="5">
    <source>
        <dbReference type="SAM" id="Phobius"/>
    </source>
</evidence>
<feature type="transmembrane region" description="Helical" evidence="5">
    <location>
        <begin position="238"/>
        <end position="259"/>
    </location>
</feature>
<keyword evidence="2 5" id="KW-0812">Transmembrane</keyword>
<feature type="domain" description="Major facilitator superfamily (MFS) profile" evidence="7">
    <location>
        <begin position="1"/>
        <end position="263"/>
    </location>
</feature>
<feature type="transmembrane region" description="Helical" evidence="5">
    <location>
        <begin position="171"/>
        <end position="192"/>
    </location>
</feature>
<evidence type="ECO:0000313" key="9">
    <source>
        <dbReference type="RefSeq" id="XP_052744836.1"/>
    </source>
</evidence>
<keyword evidence="4 5" id="KW-0472">Membrane</keyword>
<gene>
    <name evidence="9" type="primary">LOC112045438</name>
</gene>
<dbReference type="PANTHER" id="PTHR48021">
    <property type="match status" value="1"/>
</dbReference>
<keyword evidence="6" id="KW-0732">Signal</keyword>
<feature type="chain" id="PRO_5045393545" evidence="6">
    <location>
        <begin position="21"/>
        <end position="274"/>
    </location>
</feature>
<dbReference type="RefSeq" id="XP_052744836.1">
    <property type="nucleotide sequence ID" value="XM_052888876.1"/>
</dbReference>
<protein>
    <submittedName>
        <fullName evidence="9">Facilitated trehalose transporter Tret1-like</fullName>
    </submittedName>
</protein>
<keyword evidence="3 5" id="KW-1133">Transmembrane helix</keyword>
<comment type="subcellular location">
    <subcellularLocation>
        <location evidence="1">Membrane</location>
        <topology evidence="1">Multi-pass membrane protein</topology>
    </subcellularLocation>
</comment>
<feature type="transmembrane region" description="Helical" evidence="5">
    <location>
        <begin position="137"/>
        <end position="159"/>
    </location>
</feature>
<dbReference type="GeneID" id="112045438"/>
<dbReference type="PROSITE" id="PS50850">
    <property type="entry name" value="MFS"/>
    <property type="match status" value="1"/>
</dbReference>
<evidence type="ECO:0000256" key="4">
    <source>
        <dbReference type="ARBA" id="ARBA00023136"/>
    </source>
</evidence>
<organism evidence="8 9">
    <name type="scientific">Bicyclus anynana</name>
    <name type="common">Squinting bush brown butterfly</name>
    <dbReference type="NCBI Taxonomy" id="110368"/>
    <lineage>
        <taxon>Eukaryota</taxon>
        <taxon>Metazoa</taxon>
        <taxon>Ecdysozoa</taxon>
        <taxon>Arthropoda</taxon>
        <taxon>Hexapoda</taxon>
        <taxon>Insecta</taxon>
        <taxon>Pterygota</taxon>
        <taxon>Neoptera</taxon>
        <taxon>Endopterygota</taxon>
        <taxon>Lepidoptera</taxon>
        <taxon>Glossata</taxon>
        <taxon>Ditrysia</taxon>
        <taxon>Papilionoidea</taxon>
        <taxon>Nymphalidae</taxon>
        <taxon>Satyrinae</taxon>
        <taxon>Satyrini</taxon>
        <taxon>Mycalesina</taxon>
        <taxon>Bicyclus</taxon>
    </lineage>
</organism>
<name>A0ABM3M0J1_BICAN</name>
<dbReference type="InterPro" id="IPR050549">
    <property type="entry name" value="MFS_Trehalose_Transporter"/>
</dbReference>
<reference evidence="9" key="1">
    <citation type="submission" date="2025-08" db="UniProtKB">
        <authorList>
            <consortium name="RefSeq"/>
        </authorList>
    </citation>
    <scope>IDENTIFICATION</scope>
</reference>
<dbReference type="Pfam" id="PF00083">
    <property type="entry name" value="Sugar_tr"/>
    <property type="match status" value="1"/>
</dbReference>
<evidence type="ECO:0000256" key="3">
    <source>
        <dbReference type="ARBA" id="ARBA00022989"/>
    </source>
</evidence>
<feature type="signal peptide" evidence="6">
    <location>
        <begin position="1"/>
        <end position="20"/>
    </location>
</feature>